<organism evidence="15 16">
    <name type="scientific">Tessaracoccus rhinocerotis</name>
    <dbReference type="NCBI Taxonomy" id="1689449"/>
    <lineage>
        <taxon>Bacteria</taxon>
        <taxon>Bacillati</taxon>
        <taxon>Actinomycetota</taxon>
        <taxon>Actinomycetes</taxon>
        <taxon>Propionibacteriales</taxon>
        <taxon>Propionibacteriaceae</taxon>
        <taxon>Tessaracoccus</taxon>
    </lineage>
</organism>
<dbReference type="InterPro" id="IPR027379">
    <property type="entry name" value="CLS_N"/>
</dbReference>
<evidence type="ECO:0000256" key="8">
    <source>
        <dbReference type="ARBA" id="ARBA00023098"/>
    </source>
</evidence>
<keyword evidence="7 13" id="KW-1133">Transmembrane helix</keyword>
<keyword evidence="10" id="KW-0594">Phospholipid biosynthesis</keyword>
<dbReference type="PROSITE" id="PS50035">
    <property type="entry name" value="PLD"/>
    <property type="match status" value="2"/>
</dbReference>
<dbReference type="Pfam" id="PF13091">
    <property type="entry name" value="PLDc_2"/>
    <property type="match status" value="2"/>
</dbReference>
<keyword evidence="11" id="KW-1208">Phospholipid metabolism</keyword>
<keyword evidence="6" id="KW-0677">Repeat</keyword>
<evidence type="ECO:0000256" key="5">
    <source>
        <dbReference type="ARBA" id="ARBA00022692"/>
    </source>
</evidence>
<keyword evidence="9 13" id="KW-0472">Membrane</keyword>
<evidence type="ECO:0000256" key="12">
    <source>
        <dbReference type="NCBIfam" id="TIGR04265"/>
    </source>
</evidence>
<dbReference type="EMBL" id="VKKG01000001">
    <property type="protein sequence ID" value="TRY19671.1"/>
    <property type="molecule type" value="Genomic_DNA"/>
</dbReference>
<evidence type="ECO:0000256" key="2">
    <source>
        <dbReference type="ARBA" id="ARBA00022475"/>
    </source>
</evidence>
<feature type="transmembrane region" description="Helical" evidence="13">
    <location>
        <begin position="16"/>
        <end position="36"/>
    </location>
</feature>
<dbReference type="InterPro" id="IPR022924">
    <property type="entry name" value="Cardiolipin_synthase"/>
</dbReference>
<dbReference type="PANTHER" id="PTHR21248">
    <property type="entry name" value="CARDIOLIPIN SYNTHASE"/>
    <property type="match status" value="1"/>
</dbReference>
<dbReference type="Pfam" id="PF13396">
    <property type="entry name" value="PLDc_N"/>
    <property type="match status" value="1"/>
</dbReference>
<dbReference type="InterPro" id="IPR001736">
    <property type="entry name" value="PLipase_D/transphosphatidylase"/>
</dbReference>
<name>A0A553K4R3_9ACTN</name>
<dbReference type="GO" id="GO:0008808">
    <property type="term" value="F:cardiolipin synthase activity"/>
    <property type="evidence" value="ECO:0007669"/>
    <property type="project" value="UniProtKB-UniRule"/>
</dbReference>
<dbReference type="Gene3D" id="3.30.870.10">
    <property type="entry name" value="Endonuclease Chain A"/>
    <property type="match status" value="2"/>
</dbReference>
<evidence type="ECO:0000256" key="4">
    <source>
        <dbReference type="ARBA" id="ARBA00022679"/>
    </source>
</evidence>
<evidence type="ECO:0000256" key="1">
    <source>
        <dbReference type="ARBA" id="ARBA00004651"/>
    </source>
</evidence>
<dbReference type="NCBIfam" id="TIGR04265">
    <property type="entry name" value="bac_cardiolipin"/>
    <property type="match status" value="1"/>
</dbReference>
<keyword evidence="2" id="KW-1003">Cell membrane</keyword>
<dbReference type="CDD" id="cd09110">
    <property type="entry name" value="PLDc_CLS_1"/>
    <property type="match status" value="1"/>
</dbReference>
<proteinExistence type="predicted"/>
<evidence type="ECO:0000256" key="7">
    <source>
        <dbReference type="ARBA" id="ARBA00022989"/>
    </source>
</evidence>
<dbReference type="CDD" id="cd09112">
    <property type="entry name" value="PLDc_CLS_2"/>
    <property type="match status" value="1"/>
</dbReference>
<evidence type="ECO:0000313" key="15">
    <source>
        <dbReference type="EMBL" id="TRY19671.1"/>
    </source>
</evidence>
<feature type="domain" description="PLD phosphodiesterase" evidence="14">
    <location>
        <begin position="225"/>
        <end position="252"/>
    </location>
</feature>
<comment type="caution">
    <text evidence="15">The sequence shown here is derived from an EMBL/GenBank/DDBJ whole genome shotgun (WGS) entry which is preliminary data.</text>
</comment>
<dbReference type="EC" id="2.7.8.-" evidence="12"/>
<dbReference type="GO" id="GO:0032049">
    <property type="term" value="P:cardiolipin biosynthetic process"/>
    <property type="evidence" value="ECO:0007669"/>
    <property type="project" value="UniProtKB-UniRule"/>
</dbReference>
<evidence type="ECO:0000256" key="10">
    <source>
        <dbReference type="ARBA" id="ARBA00023209"/>
    </source>
</evidence>
<evidence type="ECO:0000313" key="16">
    <source>
        <dbReference type="Proteomes" id="UP000317638"/>
    </source>
</evidence>
<protein>
    <recommendedName>
        <fullName evidence="12">Cardiolipin synthase</fullName>
        <ecNumber evidence="12">2.7.8.-</ecNumber>
    </recommendedName>
</protein>
<evidence type="ECO:0000259" key="14">
    <source>
        <dbReference type="PROSITE" id="PS50035"/>
    </source>
</evidence>
<keyword evidence="16" id="KW-1185">Reference proteome</keyword>
<dbReference type="OrthoDB" id="9762009at2"/>
<feature type="domain" description="PLD phosphodiesterase" evidence="14">
    <location>
        <begin position="402"/>
        <end position="429"/>
    </location>
</feature>
<keyword evidence="8" id="KW-0443">Lipid metabolism</keyword>
<dbReference type="GO" id="GO:0005886">
    <property type="term" value="C:plasma membrane"/>
    <property type="evidence" value="ECO:0007669"/>
    <property type="project" value="UniProtKB-SubCell"/>
</dbReference>
<dbReference type="Proteomes" id="UP000317638">
    <property type="component" value="Unassembled WGS sequence"/>
</dbReference>
<dbReference type="InterPro" id="IPR025202">
    <property type="entry name" value="PLD-like_dom"/>
</dbReference>
<keyword evidence="4" id="KW-0808">Transferase</keyword>
<comment type="subcellular location">
    <subcellularLocation>
        <location evidence="1">Cell membrane</location>
        <topology evidence="1">Multi-pass membrane protein</topology>
    </subcellularLocation>
</comment>
<evidence type="ECO:0000256" key="11">
    <source>
        <dbReference type="ARBA" id="ARBA00023264"/>
    </source>
</evidence>
<evidence type="ECO:0000256" key="3">
    <source>
        <dbReference type="ARBA" id="ARBA00022516"/>
    </source>
</evidence>
<feature type="transmembrane region" description="Helical" evidence="13">
    <location>
        <begin position="42"/>
        <end position="65"/>
    </location>
</feature>
<evidence type="ECO:0000256" key="13">
    <source>
        <dbReference type="SAM" id="Phobius"/>
    </source>
</evidence>
<dbReference type="SMART" id="SM00155">
    <property type="entry name" value="PLDc"/>
    <property type="match status" value="2"/>
</dbReference>
<dbReference type="AlphaFoldDB" id="A0A553K4R3"/>
<evidence type="ECO:0000256" key="9">
    <source>
        <dbReference type="ARBA" id="ARBA00023136"/>
    </source>
</evidence>
<sequence>MERASRTCEDERVSPWLIIDILLVAYWLGAIVLIISEDRDPTAALGWLLVLVMLPVVGIVIYFFFGRNWAAISQRSAVRRRLLELGRAFMPRIHRPHAGQVAAFRADPPSDWALRMSTLITGKAESPPLPVRTCEIHVDGSEYFDTLIADLGAAQRFIHMGYFIWKQDELTGRITEVLLERLAAGVEVRILNDFFGCLPYPKQEMRRLRAAGALVGSDMKGLARLNYRNHRKITVVDGEIGHTGGFNIGQEYIDGGKRFPAWRDTGLRLTGPGVADLEKLFDIRWYEAFREDLFRDEYYPDPSLPGGDIMVQTVHHAHDDPWHATTRAHQVAISGARDRILIQSPYFVPDTSTMDALVNAAASGVRVDLMTTLHLDKRIPWYAAETYFLQFLRAGGRIHQWEKGFFHAKSMTVDGVACSIGTLNLDMRSLRLHKELMVWIYDAQLTAEHERHFENDLAECREITLEEVEAWGPLRRFRNSACRLLSNLL</sequence>
<keyword evidence="3" id="KW-0444">Lipid biosynthesis</keyword>
<keyword evidence="5 13" id="KW-0812">Transmembrane</keyword>
<reference evidence="15 16" key="1">
    <citation type="submission" date="2019-07" db="EMBL/GenBank/DDBJ databases">
        <authorList>
            <person name="Zhou L.-Y."/>
        </authorList>
    </citation>
    <scope>NUCLEOTIDE SEQUENCE [LARGE SCALE GENOMIC DNA]</scope>
    <source>
        <strain evidence="15 16">YIM 101269</strain>
    </source>
</reference>
<dbReference type="PANTHER" id="PTHR21248:SF22">
    <property type="entry name" value="PHOSPHOLIPASE D"/>
    <property type="match status" value="1"/>
</dbReference>
<dbReference type="SUPFAM" id="SSF56024">
    <property type="entry name" value="Phospholipase D/nuclease"/>
    <property type="match status" value="2"/>
</dbReference>
<accession>A0A553K4R3</accession>
<evidence type="ECO:0000256" key="6">
    <source>
        <dbReference type="ARBA" id="ARBA00022737"/>
    </source>
</evidence>
<gene>
    <name evidence="15" type="primary">cls</name>
    <name evidence="15" type="ORF">FOJ82_01935</name>
</gene>